<dbReference type="OrthoDB" id="427480at2759"/>
<evidence type="ECO:0000256" key="3">
    <source>
        <dbReference type="SAM" id="SignalP"/>
    </source>
</evidence>
<dbReference type="AlphaFoldDB" id="A0A1Z5KIB3"/>
<dbReference type="CDD" id="cd05121">
    <property type="entry name" value="ABC1_ADCK3-like"/>
    <property type="match status" value="1"/>
</dbReference>
<dbReference type="InParanoid" id="A0A1Z5KIB3"/>
<dbReference type="InterPro" id="IPR011009">
    <property type="entry name" value="Kinase-like_dom_sf"/>
</dbReference>
<feature type="domain" description="Protein kinase" evidence="4">
    <location>
        <begin position="240"/>
        <end position="579"/>
    </location>
</feature>
<sequence>MPQRMLSILKIICFLPAATSFAPILPVSSQTTRLSMTKNGEPVSRTWDVHHHHQGSNSNTDITTVRRKRSRQKTKPMPVVGYDANAILEHYDRRPLQVGWRLNSLAFPLLGWYLQLLMDKSMGRQDDVRIQKRRGEQLRNHLVQSRSVALVKSGQALSLRPDIIRNVYWAEELGKLVDAVGAFSDIEAMKIMRRELGDLRRRLEVTKKSWKDTSKSISYGSNQLKKLVETDDILSLFEFYNDYKAVASASIGQVYKARIRRGPQLEAAIGKEEAARWGGKVVAIKVQRPDVEQSASLDMYLLRRTAMWLDKVRGGDLPKVADAFGMQLFGELDYVREANNCERFRDLYGDWEDIRVPAPCTPLTRKRVLVMEWIDGEKGPWLGDDGLNMVSIGLRCSVDQLMTTGLFHSDPHRGNLLKTPDNKLALIDFGMMSDIDEEFRYGLFGLVIGLQNKDISLVTENLLKLGFLQDTTQLDQLVPRLGKALKNATGGTGKASDVSFSRLQAELDAISRENVVRFTTPPFLTVIIRSLTILEGVALSVDKNFRLVRGAYPYVLRQLLSDEEGETPEALQKLLIRLLTLNGKGEEIDWERLRDFLRLAQKASKKYNPSKQDDSSESESSSTLTIRLFAKFLTSRTGLFLKKPLVHELAETIDGIASMGEANLFKVSRGLFPLLPGSNGPINARRMEEMRIMIDTLNDAMSQRSGGGVGRIEAIMEVLGEVSSFLRRDEIQSEAGILLEELQSVAQMVAVEVLEIRGARAIRTLVRA</sequence>
<dbReference type="GO" id="GO:0004672">
    <property type="term" value="F:protein kinase activity"/>
    <property type="evidence" value="ECO:0007669"/>
    <property type="project" value="InterPro"/>
</dbReference>
<name>A0A1Z5KIB3_FISSO</name>
<dbReference type="Pfam" id="PF03109">
    <property type="entry name" value="ABC1"/>
    <property type="match status" value="1"/>
</dbReference>
<evidence type="ECO:0000256" key="1">
    <source>
        <dbReference type="ARBA" id="ARBA00009670"/>
    </source>
</evidence>
<protein>
    <recommendedName>
        <fullName evidence="4">Protein kinase domain-containing protein</fullName>
    </recommendedName>
</protein>
<comment type="caution">
    <text evidence="5">The sequence shown here is derived from an EMBL/GenBank/DDBJ whole genome shotgun (WGS) entry which is preliminary data.</text>
</comment>
<dbReference type="GO" id="GO:0005524">
    <property type="term" value="F:ATP binding"/>
    <property type="evidence" value="ECO:0007669"/>
    <property type="project" value="InterPro"/>
</dbReference>
<feature type="compositionally biased region" description="Basic residues" evidence="2">
    <location>
        <begin position="65"/>
        <end position="74"/>
    </location>
</feature>
<accession>A0A1Z5KIB3</accession>
<dbReference type="PROSITE" id="PS50011">
    <property type="entry name" value="PROTEIN_KINASE_DOM"/>
    <property type="match status" value="1"/>
</dbReference>
<feature type="signal peptide" evidence="3">
    <location>
        <begin position="1"/>
        <end position="20"/>
    </location>
</feature>
<reference evidence="5 6" key="1">
    <citation type="journal article" date="2015" name="Plant Cell">
        <title>Oil accumulation by the oleaginous diatom Fistulifera solaris as revealed by the genome and transcriptome.</title>
        <authorList>
            <person name="Tanaka T."/>
            <person name="Maeda Y."/>
            <person name="Veluchamy A."/>
            <person name="Tanaka M."/>
            <person name="Abida H."/>
            <person name="Marechal E."/>
            <person name="Bowler C."/>
            <person name="Muto M."/>
            <person name="Sunaga Y."/>
            <person name="Tanaka M."/>
            <person name="Yoshino T."/>
            <person name="Taniguchi T."/>
            <person name="Fukuda Y."/>
            <person name="Nemoto M."/>
            <person name="Matsumoto M."/>
            <person name="Wong P.S."/>
            <person name="Aburatani S."/>
            <person name="Fujibuchi W."/>
        </authorList>
    </citation>
    <scope>NUCLEOTIDE SEQUENCE [LARGE SCALE GENOMIC DNA]</scope>
    <source>
        <strain evidence="5 6">JPCC DA0580</strain>
    </source>
</reference>
<comment type="similarity">
    <text evidence="1">Belongs to the protein kinase superfamily. ADCK protein kinase family.</text>
</comment>
<evidence type="ECO:0000259" key="4">
    <source>
        <dbReference type="PROSITE" id="PS50011"/>
    </source>
</evidence>
<dbReference type="PANTHER" id="PTHR10566">
    <property type="entry name" value="CHAPERONE-ACTIVITY OF BC1 COMPLEX CABC1 -RELATED"/>
    <property type="match status" value="1"/>
</dbReference>
<dbReference type="SUPFAM" id="SSF56112">
    <property type="entry name" value="Protein kinase-like (PK-like)"/>
    <property type="match status" value="1"/>
</dbReference>
<feature type="region of interest" description="Disordered" evidence="2">
    <location>
        <begin position="48"/>
        <end position="75"/>
    </location>
</feature>
<evidence type="ECO:0000313" key="5">
    <source>
        <dbReference type="EMBL" id="GAX26050.1"/>
    </source>
</evidence>
<proteinExistence type="inferred from homology"/>
<dbReference type="InterPro" id="IPR050154">
    <property type="entry name" value="UbiB_kinase"/>
</dbReference>
<evidence type="ECO:0000313" key="6">
    <source>
        <dbReference type="Proteomes" id="UP000198406"/>
    </source>
</evidence>
<gene>
    <name evidence="5" type="ORF">FisN_4Hh449</name>
</gene>
<dbReference type="EMBL" id="BDSP01000235">
    <property type="protein sequence ID" value="GAX26050.1"/>
    <property type="molecule type" value="Genomic_DNA"/>
</dbReference>
<dbReference type="InterPro" id="IPR000719">
    <property type="entry name" value="Prot_kinase_dom"/>
</dbReference>
<organism evidence="5 6">
    <name type="scientific">Fistulifera solaris</name>
    <name type="common">Oleaginous diatom</name>
    <dbReference type="NCBI Taxonomy" id="1519565"/>
    <lineage>
        <taxon>Eukaryota</taxon>
        <taxon>Sar</taxon>
        <taxon>Stramenopiles</taxon>
        <taxon>Ochrophyta</taxon>
        <taxon>Bacillariophyta</taxon>
        <taxon>Bacillariophyceae</taxon>
        <taxon>Bacillariophycidae</taxon>
        <taxon>Naviculales</taxon>
        <taxon>Naviculaceae</taxon>
        <taxon>Fistulifera</taxon>
    </lineage>
</organism>
<dbReference type="Proteomes" id="UP000198406">
    <property type="component" value="Unassembled WGS sequence"/>
</dbReference>
<dbReference type="PANTHER" id="PTHR10566:SF128">
    <property type="entry name" value="UBIB DOMAIN CONTAINING KINASE"/>
    <property type="match status" value="1"/>
</dbReference>
<evidence type="ECO:0000256" key="2">
    <source>
        <dbReference type="SAM" id="MobiDB-lite"/>
    </source>
</evidence>
<keyword evidence="6" id="KW-1185">Reference proteome</keyword>
<keyword evidence="3" id="KW-0732">Signal</keyword>
<dbReference type="InterPro" id="IPR004147">
    <property type="entry name" value="ABC1_dom"/>
</dbReference>
<feature type="chain" id="PRO_5012712639" description="Protein kinase domain-containing protein" evidence="3">
    <location>
        <begin position="21"/>
        <end position="768"/>
    </location>
</feature>